<accession>A0A3P7J254</accession>
<proteinExistence type="predicted"/>
<name>A0A3P7J254_STRVU</name>
<keyword evidence="2" id="KW-1185">Reference proteome</keyword>
<dbReference type="Proteomes" id="UP000270094">
    <property type="component" value="Unassembled WGS sequence"/>
</dbReference>
<protein>
    <submittedName>
        <fullName evidence="1">Uncharacterized protein</fullName>
    </submittedName>
</protein>
<dbReference type="EMBL" id="UYYB01098163">
    <property type="protein sequence ID" value="VDM76986.1"/>
    <property type="molecule type" value="Genomic_DNA"/>
</dbReference>
<sequence>MSSQTLPLNEWDASRARHFLVTTPMWSHLF</sequence>
<dbReference type="AlphaFoldDB" id="A0A3P7J254"/>
<organism evidence="1 2">
    <name type="scientific">Strongylus vulgaris</name>
    <name type="common">Blood worm</name>
    <dbReference type="NCBI Taxonomy" id="40348"/>
    <lineage>
        <taxon>Eukaryota</taxon>
        <taxon>Metazoa</taxon>
        <taxon>Ecdysozoa</taxon>
        <taxon>Nematoda</taxon>
        <taxon>Chromadorea</taxon>
        <taxon>Rhabditida</taxon>
        <taxon>Rhabditina</taxon>
        <taxon>Rhabditomorpha</taxon>
        <taxon>Strongyloidea</taxon>
        <taxon>Strongylidae</taxon>
        <taxon>Strongylus</taxon>
    </lineage>
</organism>
<reference evidence="1 2" key="1">
    <citation type="submission" date="2018-11" db="EMBL/GenBank/DDBJ databases">
        <authorList>
            <consortium name="Pathogen Informatics"/>
        </authorList>
    </citation>
    <scope>NUCLEOTIDE SEQUENCE [LARGE SCALE GENOMIC DNA]</scope>
</reference>
<gene>
    <name evidence="1" type="ORF">SVUK_LOCUS11984</name>
</gene>
<evidence type="ECO:0000313" key="2">
    <source>
        <dbReference type="Proteomes" id="UP000270094"/>
    </source>
</evidence>
<evidence type="ECO:0000313" key="1">
    <source>
        <dbReference type="EMBL" id="VDM76986.1"/>
    </source>
</evidence>